<proteinExistence type="inferred from homology"/>
<keyword evidence="2 8" id="KW-0645">Protease</keyword>
<dbReference type="EMBL" id="SOAX01000001">
    <property type="protein sequence ID" value="TDT43995.1"/>
    <property type="molecule type" value="Genomic_DNA"/>
</dbReference>
<evidence type="ECO:0000256" key="8">
    <source>
        <dbReference type="RuleBase" id="RU364100"/>
    </source>
</evidence>
<keyword evidence="4 8" id="KW-0378">Hydrolase</keyword>
<dbReference type="Pfam" id="PF02586">
    <property type="entry name" value="SRAP"/>
    <property type="match status" value="1"/>
</dbReference>
<evidence type="ECO:0000256" key="4">
    <source>
        <dbReference type="ARBA" id="ARBA00022801"/>
    </source>
</evidence>
<dbReference type="InterPro" id="IPR036590">
    <property type="entry name" value="SRAP-like"/>
</dbReference>
<evidence type="ECO:0000256" key="2">
    <source>
        <dbReference type="ARBA" id="ARBA00022670"/>
    </source>
</evidence>
<accession>A0A4R7K0C6</accession>
<keyword evidence="7" id="KW-0456">Lyase</keyword>
<dbReference type="RefSeq" id="WP_133734430.1">
    <property type="nucleotide sequence ID" value="NZ_SOAX01000001.1"/>
</dbReference>
<dbReference type="InterPro" id="IPR003738">
    <property type="entry name" value="SRAP"/>
</dbReference>
<comment type="similarity">
    <text evidence="1 8">Belongs to the SOS response-associated peptidase family.</text>
</comment>
<dbReference type="Gene3D" id="3.90.1680.10">
    <property type="entry name" value="SOS response associated peptidase-like"/>
    <property type="match status" value="1"/>
</dbReference>
<evidence type="ECO:0000256" key="3">
    <source>
        <dbReference type="ARBA" id="ARBA00022763"/>
    </source>
</evidence>
<dbReference type="SUPFAM" id="SSF143081">
    <property type="entry name" value="BB1717-like"/>
    <property type="match status" value="1"/>
</dbReference>
<sequence>MCGRFDKHTSNEWIARQCFGRALSGPESSPRYNVAPGTPIDALTRLDAETVYISPMHWGFRPAWAGKDAPEPINARAETVAGSRYFAHAFAHKRCLVPADGWFEWQASDAGKVPYYITSAPDTEGVLFMAGIWEYGAGDDPVCAIITEPAAPSLASIHSRQPVVLDPACLEQWLDPELVDREAVRRMVQRRDPESLRFWAVSSAVNRPANDSPDLLEPITPGT</sequence>
<name>A0A4R7K0C6_9GAMM</name>
<dbReference type="PANTHER" id="PTHR13604:SF0">
    <property type="entry name" value="ABASIC SITE PROCESSING PROTEIN HMCES"/>
    <property type="match status" value="1"/>
</dbReference>
<dbReference type="GO" id="GO:0016829">
    <property type="term" value="F:lyase activity"/>
    <property type="evidence" value="ECO:0007669"/>
    <property type="project" value="UniProtKB-KW"/>
</dbReference>
<evidence type="ECO:0000313" key="10">
    <source>
        <dbReference type="Proteomes" id="UP000295830"/>
    </source>
</evidence>
<keyword evidence="5" id="KW-0190">Covalent protein-DNA linkage</keyword>
<keyword evidence="6" id="KW-0238">DNA-binding</keyword>
<evidence type="ECO:0000256" key="6">
    <source>
        <dbReference type="ARBA" id="ARBA00023125"/>
    </source>
</evidence>
<evidence type="ECO:0000256" key="1">
    <source>
        <dbReference type="ARBA" id="ARBA00008136"/>
    </source>
</evidence>
<dbReference type="Proteomes" id="UP000295830">
    <property type="component" value="Unassembled WGS sequence"/>
</dbReference>
<dbReference type="GO" id="GO:0106300">
    <property type="term" value="P:protein-DNA covalent cross-linking repair"/>
    <property type="evidence" value="ECO:0007669"/>
    <property type="project" value="InterPro"/>
</dbReference>
<evidence type="ECO:0000256" key="5">
    <source>
        <dbReference type="ARBA" id="ARBA00023124"/>
    </source>
</evidence>
<reference evidence="9 10" key="1">
    <citation type="submission" date="2019-03" db="EMBL/GenBank/DDBJ databases">
        <title>Genomic Encyclopedia of Type Strains, Phase IV (KMG-IV): sequencing the most valuable type-strain genomes for metagenomic binning, comparative biology and taxonomic classification.</title>
        <authorList>
            <person name="Goeker M."/>
        </authorList>
    </citation>
    <scope>NUCLEOTIDE SEQUENCE [LARGE SCALE GENOMIC DNA]</scope>
    <source>
        <strain evidence="9 10">DSM 15505</strain>
    </source>
</reference>
<evidence type="ECO:0000313" key="9">
    <source>
        <dbReference type="EMBL" id="TDT43995.1"/>
    </source>
</evidence>
<dbReference type="GO" id="GO:0006508">
    <property type="term" value="P:proteolysis"/>
    <property type="evidence" value="ECO:0007669"/>
    <property type="project" value="UniProtKB-KW"/>
</dbReference>
<dbReference type="PANTHER" id="PTHR13604">
    <property type="entry name" value="DC12-RELATED"/>
    <property type="match status" value="1"/>
</dbReference>
<protein>
    <recommendedName>
        <fullName evidence="8">Abasic site processing protein</fullName>
        <ecNumber evidence="8">3.4.-.-</ecNumber>
    </recommendedName>
</protein>
<dbReference type="EC" id="3.4.-.-" evidence="8"/>
<dbReference type="GO" id="GO:0008233">
    <property type="term" value="F:peptidase activity"/>
    <property type="evidence" value="ECO:0007669"/>
    <property type="project" value="UniProtKB-KW"/>
</dbReference>
<evidence type="ECO:0000256" key="7">
    <source>
        <dbReference type="ARBA" id="ARBA00023239"/>
    </source>
</evidence>
<dbReference type="GO" id="GO:0003697">
    <property type="term" value="F:single-stranded DNA binding"/>
    <property type="evidence" value="ECO:0007669"/>
    <property type="project" value="InterPro"/>
</dbReference>
<organism evidence="9 10">
    <name type="scientific">Halospina denitrificans</name>
    <dbReference type="NCBI Taxonomy" id="332522"/>
    <lineage>
        <taxon>Bacteria</taxon>
        <taxon>Pseudomonadati</taxon>
        <taxon>Pseudomonadota</taxon>
        <taxon>Gammaproteobacteria</taxon>
        <taxon>Halospina</taxon>
    </lineage>
</organism>
<keyword evidence="10" id="KW-1185">Reference proteome</keyword>
<gene>
    <name evidence="9" type="ORF">DES49_0094</name>
</gene>
<dbReference type="OrthoDB" id="6192129at2"/>
<keyword evidence="3" id="KW-0227">DNA damage</keyword>
<dbReference type="AlphaFoldDB" id="A0A4R7K0C6"/>
<comment type="caution">
    <text evidence="9">The sequence shown here is derived from an EMBL/GenBank/DDBJ whole genome shotgun (WGS) entry which is preliminary data.</text>
</comment>